<dbReference type="Proteomes" id="UP000365824">
    <property type="component" value="Unassembled WGS sequence"/>
</dbReference>
<dbReference type="InterPro" id="IPR032217">
    <property type="entry name" value="DUF5036"/>
</dbReference>
<evidence type="ECO:0000313" key="6">
    <source>
        <dbReference type="EMBL" id="RGX13460.1"/>
    </source>
</evidence>
<keyword evidence="1" id="KW-0732">Signal</keyword>
<dbReference type="Proteomes" id="UP000283329">
    <property type="component" value="Unassembled WGS sequence"/>
</dbReference>
<evidence type="ECO:0000313" key="3">
    <source>
        <dbReference type="EMBL" id="KAA4089544.1"/>
    </source>
</evidence>
<protein>
    <submittedName>
        <fullName evidence="5">DUF5036 domain-containing protein</fullName>
    </submittedName>
    <submittedName>
        <fullName evidence="4">DUF5036 family protein</fullName>
    </submittedName>
</protein>
<dbReference type="EMBL" id="QSBI01000001">
    <property type="protein sequence ID" value="RGX13460.1"/>
    <property type="molecule type" value="Genomic_DNA"/>
</dbReference>
<dbReference type="AlphaFoldDB" id="A0A139KVA3"/>
<dbReference type="EMBL" id="VWKB01000054">
    <property type="protein sequence ID" value="KAA4089544.1"/>
    <property type="molecule type" value="Genomic_DNA"/>
</dbReference>
<dbReference type="Proteomes" id="UP000286031">
    <property type="component" value="Unassembled WGS sequence"/>
</dbReference>
<evidence type="ECO:0000313" key="5">
    <source>
        <dbReference type="EMBL" id="RGS83676.1"/>
    </source>
</evidence>
<name>A0A139KVA3_BACOV</name>
<evidence type="ECO:0000313" key="12">
    <source>
        <dbReference type="Proteomes" id="UP000473905"/>
    </source>
</evidence>
<dbReference type="RefSeq" id="WP_022200131.1">
    <property type="nucleotide sequence ID" value="NZ_BAABYV010000001.1"/>
</dbReference>
<evidence type="ECO:0000313" key="2">
    <source>
        <dbReference type="EMBL" id="KAA3926930.1"/>
    </source>
</evidence>
<dbReference type="EMBL" id="JAQNZF010000001">
    <property type="protein sequence ID" value="MDC2740776.1"/>
    <property type="molecule type" value="Genomic_DNA"/>
</dbReference>
<evidence type="ECO:0000313" key="11">
    <source>
        <dbReference type="Proteomes" id="UP000365824"/>
    </source>
</evidence>
<evidence type="ECO:0000256" key="1">
    <source>
        <dbReference type="SAM" id="SignalP"/>
    </source>
</evidence>
<gene>
    <name evidence="7" type="ORF">DW206_15165</name>
    <name evidence="6" type="ORF">DWV35_01490</name>
    <name evidence="5" type="ORF">DWX70_12170</name>
    <name evidence="3" type="ORF">F3D66_26955</name>
    <name evidence="2" type="ORF">F3F25_16290</name>
    <name evidence="4" type="ORF">PO382_00895</name>
</gene>
<dbReference type="Proteomes" id="UP001219389">
    <property type="component" value="Unassembled WGS sequence"/>
</dbReference>
<sequence length="241" mass="26399">MNTKKIVGIFLLSLCTMCFVNCSDDDTPDDPADTITLNMLNEHNGKTYLGESKTYINEANNFVTSSNFISDVGNGAGVGADILPSLTNLTHEVAVTPGHIYQIFDKNTLIDFPSGNHAIQVEASYYQAYVVSKIVNSDMTIGAIVKYISVFPNNNGLPAYRYGIGSLHRIGETVELALPQNIEFFLKEHSAGKKGLNVTSANNKLRITLTKAPDIVNGPYGTFDLYIRSNNIFTVVEVYVE</sequence>
<comment type="caution">
    <text evidence="5">The sequence shown here is derived from an EMBL/GenBank/DDBJ whole genome shotgun (WGS) entry which is preliminary data.</text>
</comment>
<organism evidence="5 8">
    <name type="scientific">Bacteroides ovatus</name>
    <dbReference type="NCBI Taxonomy" id="28116"/>
    <lineage>
        <taxon>Bacteria</taxon>
        <taxon>Pseudomonadati</taxon>
        <taxon>Bacteroidota</taxon>
        <taxon>Bacteroidia</taxon>
        <taxon>Bacteroidales</taxon>
        <taxon>Bacteroidaceae</taxon>
        <taxon>Bacteroides</taxon>
    </lineage>
</organism>
<dbReference type="Proteomes" id="UP000473905">
    <property type="component" value="Unassembled WGS sequence"/>
</dbReference>
<dbReference type="Pfam" id="PF16439">
    <property type="entry name" value="DUF5036"/>
    <property type="match status" value="1"/>
</dbReference>
<reference evidence="4" key="3">
    <citation type="submission" date="2022-10" db="EMBL/GenBank/DDBJ databases">
        <title>Human gut microbiome strain richness.</title>
        <authorList>
            <person name="Chen-Liaw A."/>
        </authorList>
    </citation>
    <scope>NUCLEOTIDE SEQUENCE</scope>
    <source>
        <strain evidence="4">BSD2780120875st1_E1_BSD2780120875_150330</strain>
    </source>
</reference>
<feature type="signal peptide" evidence="1">
    <location>
        <begin position="1"/>
        <end position="22"/>
    </location>
</feature>
<keyword evidence="12" id="KW-1185">Reference proteome</keyword>
<evidence type="ECO:0000313" key="4">
    <source>
        <dbReference type="EMBL" id="MDC2740776.1"/>
    </source>
</evidence>
<evidence type="ECO:0000313" key="8">
    <source>
        <dbReference type="Proteomes" id="UP000266492"/>
    </source>
</evidence>
<feature type="chain" id="PRO_5044548598" evidence="1">
    <location>
        <begin position="23"/>
        <end position="241"/>
    </location>
</feature>
<evidence type="ECO:0000313" key="7">
    <source>
        <dbReference type="EMBL" id="RHH44358.1"/>
    </source>
</evidence>
<dbReference type="Proteomes" id="UP000266492">
    <property type="component" value="Unassembled WGS sequence"/>
</dbReference>
<reference evidence="8 9" key="1">
    <citation type="submission" date="2018-08" db="EMBL/GenBank/DDBJ databases">
        <title>A genome reference for cultivated species of the human gut microbiota.</title>
        <authorList>
            <person name="Zou Y."/>
            <person name="Xue W."/>
            <person name="Luo G."/>
        </authorList>
    </citation>
    <scope>NUCLEOTIDE SEQUENCE [LARGE SCALE GENOMIC DNA]</scope>
    <source>
        <strain evidence="6 10">AF04-46</strain>
        <strain evidence="5 8">AF20-9LB</strain>
        <strain evidence="7 9">AM17-48</strain>
    </source>
</reference>
<evidence type="ECO:0000313" key="10">
    <source>
        <dbReference type="Proteomes" id="UP000286031"/>
    </source>
</evidence>
<proteinExistence type="predicted"/>
<dbReference type="EMBL" id="QRJR01000013">
    <property type="protein sequence ID" value="RHH44358.1"/>
    <property type="molecule type" value="Genomic_DNA"/>
</dbReference>
<accession>A0A139KVA3</accession>
<dbReference type="EMBL" id="QRVZ01000008">
    <property type="protein sequence ID" value="RGS83676.1"/>
    <property type="molecule type" value="Genomic_DNA"/>
</dbReference>
<evidence type="ECO:0000313" key="9">
    <source>
        <dbReference type="Proteomes" id="UP000283329"/>
    </source>
</evidence>
<dbReference type="EMBL" id="VWLB01000027">
    <property type="protein sequence ID" value="KAA3926930.1"/>
    <property type="molecule type" value="Genomic_DNA"/>
</dbReference>
<reference evidence="11 12" key="2">
    <citation type="journal article" date="2019" name="Nat. Med.">
        <title>A library of human gut bacterial isolates paired with longitudinal multiomics data enables mechanistic microbiome research.</title>
        <authorList>
            <person name="Poyet M."/>
            <person name="Groussin M."/>
            <person name="Gibbons S.M."/>
            <person name="Avila-Pacheco J."/>
            <person name="Jiang X."/>
            <person name="Kearney S.M."/>
            <person name="Perrotta A.R."/>
            <person name="Berdy B."/>
            <person name="Zhao S."/>
            <person name="Lieberman T.D."/>
            <person name="Swanson P.K."/>
            <person name="Smith M."/>
            <person name="Roesemann S."/>
            <person name="Alexander J.E."/>
            <person name="Rich S.A."/>
            <person name="Livny J."/>
            <person name="Vlamakis H."/>
            <person name="Clish C."/>
            <person name="Bullock K."/>
            <person name="Deik A."/>
            <person name="Scott J."/>
            <person name="Pierce K.A."/>
            <person name="Xavier R.J."/>
            <person name="Alm E.J."/>
        </authorList>
    </citation>
    <scope>NUCLEOTIDE SEQUENCE [LARGE SCALE GENOMIC DNA]</scope>
    <source>
        <strain evidence="3 12">BIOML-A134</strain>
        <strain evidence="2 11">BIOML-A160</strain>
    </source>
</reference>